<comment type="caution">
    <text evidence="2">The sequence shown here is derived from an EMBL/GenBank/DDBJ whole genome shotgun (WGS) entry which is preliminary data.</text>
</comment>
<dbReference type="Proteomes" id="UP000563523">
    <property type="component" value="Unassembled WGS sequence"/>
</dbReference>
<dbReference type="Gene3D" id="3.40.50.140">
    <property type="match status" value="1"/>
</dbReference>
<feature type="domain" description="Toprim" evidence="1">
    <location>
        <begin position="5"/>
        <end position="114"/>
    </location>
</feature>
<sequence length="115" mass="13037">MIDYLILAEKPSAAKKMAVAFGSYQGTYAHKNFRIVASHGQLITFCEPNDHNMLKDPQLQLMTRYSSWNLEDLPWDPHDFTWKQQLITGSRKVLDQIKAATSGIEALIIATDDDP</sequence>
<dbReference type="SUPFAM" id="SSF56712">
    <property type="entry name" value="Prokaryotic type I DNA topoisomerase"/>
    <property type="match status" value="1"/>
</dbReference>
<protein>
    <recommendedName>
        <fullName evidence="1">Toprim domain-containing protein</fullName>
    </recommendedName>
</protein>
<dbReference type="Pfam" id="PF01751">
    <property type="entry name" value="Toprim"/>
    <property type="match status" value="1"/>
</dbReference>
<name>A0A850R0J1_9LACO</name>
<evidence type="ECO:0000313" key="3">
    <source>
        <dbReference type="Proteomes" id="UP000563523"/>
    </source>
</evidence>
<keyword evidence="3" id="KW-1185">Reference proteome</keyword>
<evidence type="ECO:0000313" key="2">
    <source>
        <dbReference type="EMBL" id="NVY95870.1"/>
    </source>
</evidence>
<proteinExistence type="predicted"/>
<gene>
    <name evidence="2" type="ORF">HU830_01430</name>
</gene>
<reference evidence="2 3" key="1">
    <citation type="submission" date="2020-06" db="EMBL/GenBank/DDBJ databases">
        <authorList>
            <person name="Kang J."/>
        </authorList>
    </citation>
    <scope>NUCLEOTIDE SEQUENCE [LARGE SCALE GENOMIC DNA]</scope>
    <source>
        <strain evidence="2 3">DCY120</strain>
    </source>
</reference>
<dbReference type="RefSeq" id="WP_176942034.1">
    <property type="nucleotide sequence ID" value="NZ_JABZEC010000001.1"/>
</dbReference>
<dbReference type="AlphaFoldDB" id="A0A850R0J1"/>
<dbReference type="EMBL" id="JABZEC010000001">
    <property type="protein sequence ID" value="NVY95870.1"/>
    <property type="molecule type" value="Genomic_DNA"/>
</dbReference>
<accession>A0A850R0J1</accession>
<organism evidence="2 3">
    <name type="scientific">Bombilactobacillus apium</name>
    <dbReference type="NCBI Taxonomy" id="2675299"/>
    <lineage>
        <taxon>Bacteria</taxon>
        <taxon>Bacillati</taxon>
        <taxon>Bacillota</taxon>
        <taxon>Bacilli</taxon>
        <taxon>Lactobacillales</taxon>
        <taxon>Lactobacillaceae</taxon>
        <taxon>Bombilactobacillus</taxon>
    </lineage>
</organism>
<evidence type="ECO:0000259" key="1">
    <source>
        <dbReference type="Pfam" id="PF01751"/>
    </source>
</evidence>
<dbReference type="InterPro" id="IPR023405">
    <property type="entry name" value="Topo_IA_core_domain"/>
</dbReference>
<dbReference type="InterPro" id="IPR006171">
    <property type="entry name" value="TOPRIM_dom"/>
</dbReference>